<keyword evidence="10" id="KW-1185">Reference proteome</keyword>
<dbReference type="GO" id="GO:0005886">
    <property type="term" value="C:plasma membrane"/>
    <property type="evidence" value="ECO:0007669"/>
    <property type="project" value="UniProtKB-SubCell"/>
</dbReference>
<sequence>MSNRVNFFSDCSELVMIAFATGILFILFIPIPSSLLDLLLIINFSWALTILLLTFYTDKPLSFSTFPALLLISTLFRLALNISATRLILSDGNAGKVIQAMGNYVIHGNYVMGLVVFLILIIVQFIVVTNGSQRVAEVAARFTLDSMPGKQMSIDADLNMGSISQVEAKSRRAQIEKEANFYGAMDGANKFVKGDAIAGILIILVDIIGGFAIGLVQKGLSLSESIHTYTLLTVGDGLVTQIPALIISTATGIIVTRAATDAHLGSEVAKQISSYPKSLIMVCGGLVSLLFFKGIPAVPVLLILSLFLLITWFALRAKPKEEITEIEEDLYEKIRIYPIEININKELYHALQQYEDSLLHSIQQLREKLAFDLGFVLPEVKIKADKKLGYPLYHIAIQGTNEGNHQLHLDKNLVIYPIHNQPKNNHSTQPKLVSEKQGSGEIEQHTSVGGTENTLLTTQLSSTVAWQKRAITVRDPSYGLPAAWIEPEDKPQAVNEGLTVCDSLMVLTTHLGEVIQSHIAELLTREETERLLLQPGVKTLSEELIPALLPLSNVQRILQSLLREKVSIRHLTQIVEILLEHAKKIPDPIQLTEIVRAGLAMSICQKLLANQNSLHVLTLETSLEQKLNQNIANKEYFALEPNITERLITSLAHQVELMLGERKRPILLCSSLLRRHIKQLTQRVIPHLTVLAMNEIPVNIQVESFGVVK</sequence>
<dbReference type="Gene3D" id="3.40.30.60">
    <property type="entry name" value="FHIPEP family, domain 1"/>
    <property type="match status" value="2"/>
</dbReference>
<accession>A0A098G7E9</accession>
<keyword evidence="9" id="KW-0282">Flagellum</keyword>
<dbReference type="Proteomes" id="UP000032430">
    <property type="component" value="Chromosome I"/>
</dbReference>
<organism evidence="9 10">
    <name type="scientific">Legionella fallonii LLAP-10</name>
    <dbReference type="NCBI Taxonomy" id="1212491"/>
    <lineage>
        <taxon>Bacteria</taxon>
        <taxon>Pseudomonadati</taxon>
        <taxon>Pseudomonadota</taxon>
        <taxon>Gammaproteobacteria</taxon>
        <taxon>Legionellales</taxon>
        <taxon>Legionellaceae</taxon>
        <taxon>Legionella</taxon>
    </lineage>
</organism>
<dbReference type="PRINTS" id="PR00949">
    <property type="entry name" value="TYPE3IMAPROT"/>
</dbReference>
<feature type="transmembrane region" description="Helical" evidence="8">
    <location>
        <begin position="196"/>
        <end position="217"/>
    </location>
</feature>
<reference evidence="10" key="1">
    <citation type="submission" date="2014-09" db="EMBL/GenBank/DDBJ databases">
        <authorList>
            <person name="Gomez-Valero L."/>
        </authorList>
    </citation>
    <scope>NUCLEOTIDE SEQUENCE [LARGE SCALE GENOMIC DNA]</scope>
    <source>
        <strain evidence="10">ATCC700992</strain>
    </source>
</reference>
<dbReference type="KEGG" id="lfa:LFA_2050"/>
<keyword evidence="9" id="KW-0966">Cell projection</keyword>
<dbReference type="HOGENOM" id="CLU_015346_3_0_6"/>
<feature type="transmembrane region" description="Helical" evidence="8">
    <location>
        <begin position="68"/>
        <end position="89"/>
    </location>
</feature>
<feature type="transmembrane region" description="Helical" evidence="8">
    <location>
        <begin position="237"/>
        <end position="255"/>
    </location>
</feature>
<dbReference type="PANTHER" id="PTHR30161:SF1">
    <property type="entry name" value="FLAGELLAR BIOSYNTHESIS PROTEIN FLHA-RELATED"/>
    <property type="match status" value="1"/>
</dbReference>
<evidence type="ECO:0000256" key="3">
    <source>
        <dbReference type="ARBA" id="ARBA00022475"/>
    </source>
</evidence>
<evidence type="ECO:0000256" key="7">
    <source>
        <dbReference type="SAM" id="MobiDB-lite"/>
    </source>
</evidence>
<dbReference type="Pfam" id="PF00771">
    <property type="entry name" value="FHIPEP"/>
    <property type="match status" value="2"/>
</dbReference>
<keyword evidence="5 8" id="KW-1133">Transmembrane helix</keyword>
<feature type="transmembrane region" description="Helical" evidence="8">
    <location>
        <begin position="109"/>
        <end position="128"/>
    </location>
</feature>
<keyword evidence="4 8" id="KW-0812">Transmembrane</keyword>
<feature type="transmembrane region" description="Helical" evidence="8">
    <location>
        <begin position="12"/>
        <end position="32"/>
    </location>
</feature>
<gene>
    <name evidence="9" type="primary">flhA</name>
    <name evidence="9" type="ORF">LFA_2050</name>
</gene>
<dbReference type="AlphaFoldDB" id="A0A098G7E9"/>
<evidence type="ECO:0000256" key="5">
    <source>
        <dbReference type="ARBA" id="ARBA00022989"/>
    </source>
</evidence>
<dbReference type="InterPro" id="IPR025505">
    <property type="entry name" value="FHIPEP_CS"/>
</dbReference>
<evidence type="ECO:0000256" key="1">
    <source>
        <dbReference type="ARBA" id="ARBA00004651"/>
    </source>
</evidence>
<evidence type="ECO:0000256" key="8">
    <source>
        <dbReference type="SAM" id="Phobius"/>
    </source>
</evidence>
<name>A0A098G7E9_9GAMM</name>
<dbReference type="InterPro" id="IPR001712">
    <property type="entry name" value="T3SS_FHIPEP"/>
</dbReference>
<dbReference type="PROSITE" id="PS00994">
    <property type="entry name" value="FHIPEP"/>
    <property type="match status" value="1"/>
</dbReference>
<dbReference type="STRING" id="1212491.LFA_2050"/>
<keyword evidence="9" id="KW-0969">Cilium</keyword>
<dbReference type="InterPro" id="IPR042193">
    <property type="entry name" value="FHIPEP_3"/>
</dbReference>
<dbReference type="PANTHER" id="PTHR30161">
    <property type="entry name" value="FLAGELLAR EXPORT PROTEIN, MEMBRANE FLHA SUBUNIT-RELATED"/>
    <property type="match status" value="1"/>
</dbReference>
<evidence type="ECO:0000256" key="4">
    <source>
        <dbReference type="ARBA" id="ARBA00022692"/>
    </source>
</evidence>
<dbReference type="RefSeq" id="WP_045095938.1">
    <property type="nucleotide sequence ID" value="NZ_LN614827.1"/>
</dbReference>
<evidence type="ECO:0000256" key="6">
    <source>
        <dbReference type="ARBA" id="ARBA00023136"/>
    </source>
</evidence>
<feature type="transmembrane region" description="Helical" evidence="8">
    <location>
        <begin position="38"/>
        <end position="56"/>
    </location>
</feature>
<feature type="transmembrane region" description="Helical" evidence="8">
    <location>
        <begin position="275"/>
        <end position="292"/>
    </location>
</feature>
<dbReference type="PIRSF" id="PIRSF005419">
    <property type="entry name" value="FlhA"/>
    <property type="match status" value="1"/>
</dbReference>
<evidence type="ECO:0000313" key="10">
    <source>
        <dbReference type="Proteomes" id="UP000032430"/>
    </source>
</evidence>
<dbReference type="InterPro" id="IPR042194">
    <property type="entry name" value="FHIPEP_1"/>
</dbReference>
<dbReference type="Gene3D" id="3.40.50.12790">
    <property type="entry name" value="FHIPEP family, domain 4"/>
    <property type="match status" value="1"/>
</dbReference>
<evidence type="ECO:0000313" key="9">
    <source>
        <dbReference type="EMBL" id="CEG57435.1"/>
    </source>
</evidence>
<dbReference type="GO" id="GO:0044780">
    <property type="term" value="P:bacterial-type flagellum assembly"/>
    <property type="evidence" value="ECO:0007669"/>
    <property type="project" value="TreeGrafter"/>
</dbReference>
<dbReference type="EMBL" id="LN614827">
    <property type="protein sequence ID" value="CEG57435.1"/>
    <property type="molecule type" value="Genomic_DNA"/>
</dbReference>
<dbReference type="Gene3D" id="1.10.8.540">
    <property type="entry name" value="FHIPEP family, domain 3"/>
    <property type="match status" value="1"/>
</dbReference>
<dbReference type="GO" id="GO:0009306">
    <property type="term" value="P:protein secretion"/>
    <property type="evidence" value="ECO:0007669"/>
    <property type="project" value="InterPro"/>
</dbReference>
<evidence type="ECO:0000256" key="2">
    <source>
        <dbReference type="ARBA" id="ARBA00008835"/>
    </source>
</evidence>
<proteinExistence type="inferred from homology"/>
<keyword evidence="6 8" id="KW-0472">Membrane</keyword>
<keyword evidence="3" id="KW-1003">Cell membrane</keyword>
<protein>
    <submittedName>
        <fullName evidence="9">Flagellar biosynthesis protein FlhA</fullName>
    </submittedName>
</protein>
<dbReference type="InterPro" id="IPR042196">
    <property type="entry name" value="FHIPEP_4"/>
</dbReference>
<comment type="similarity">
    <text evidence="2">Belongs to the FHIPEP (flagella/HR/invasion proteins export pore) family.</text>
</comment>
<feature type="region of interest" description="Disordered" evidence="7">
    <location>
        <begin position="423"/>
        <end position="449"/>
    </location>
</feature>
<comment type="subcellular location">
    <subcellularLocation>
        <location evidence="1">Cell membrane</location>
        <topology evidence="1">Multi-pass membrane protein</topology>
    </subcellularLocation>
</comment>